<proteinExistence type="predicted"/>
<dbReference type="OrthoDB" id="1340494at2"/>
<keyword evidence="1" id="KW-0812">Transmembrane</keyword>
<reference evidence="3" key="1">
    <citation type="submission" date="2016-11" db="EMBL/GenBank/DDBJ databases">
        <authorList>
            <person name="Varghese N."/>
            <person name="Submissions S."/>
        </authorList>
    </citation>
    <scope>NUCLEOTIDE SEQUENCE [LARGE SCALE GENOMIC DNA]</scope>
    <source>
        <strain evidence="3">DSM 1811</strain>
    </source>
</reference>
<dbReference type="AlphaFoldDB" id="A0A1M7GCE4"/>
<keyword evidence="1" id="KW-1133">Transmembrane helix</keyword>
<name>A0A1M7GCE4_9FLAO</name>
<evidence type="ECO:0000256" key="1">
    <source>
        <dbReference type="SAM" id="Phobius"/>
    </source>
</evidence>
<dbReference type="RefSeq" id="WP_072972801.1">
    <property type="nucleotide sequence ID" value="NZ_FRBY01000003.1"/>
</dbReference>
<organism evidence="2 3">
    <name type="scientific">Flavobacterium saccharophilum</name>
    <dbReference type="NCBI Taxonomy" id="29534"/>
    <lineage>
        <taxon>Bacteria</taxon>
        <taxon>Pseudomonadati</taxon>
        <taxon>Bacteroidota</taxon>
        <taxon>Flavobacteriia</taxon>
        <taxon>Flavobacteriales</taxon>
        <taxon>Flavobacteriaceae</taxon>
        <taxon>Flavobacterium</taxon>
    </lineage>
</organism>
<dbReference type="EMBL" id="FRBY01000003">
    <property type="protein sequence ID" value="SHM13953.1"/>
    <property type="molecule type" value="Genomic_DNA"/>
</dbReference>
<accession>A0A1M7GCE4</accession>
<protein>
    <submittedName>
        <fullName evidence="2">Uncharacterized protein</fullName>
    </submittedName>
</protein>
<feature type="transmembrane region" description="Helical" evidence="1">
    <location>
        <begin position="181"/>
        <end position="201"/>
    </location>
</feature>
<evidence type="ECO:0000313" key="2">
    <source>
        <dbReference type="EMBL" id="SHM13953.1"/>
    </source>
</evidence>
<dbReference type="Proteomes" id="UP000184121">
    <property type="component" value="Unassembled WGS sequence"/>
</dbReference>
<keyword evidence="1" id="KW-0472">Membrane</keyword>
<gene>
    <name evidence="2" type="ORF">SAMN05444366_2492</name>
</gene>
<evidence type="ECO:0000313" key="3">
    <source>
        <dbReference type="Proteomes" id="UP000184121"/>
    </source>
</evidence>
<sequence>MNNFTIEDYKTAIRAKYKIAIREDVSGVLSDPTPAQLRDFYLRLLERGLSKIDEEIIKMFFEANESLSLKKTIGNCNIGKLKPIISFLEGGNTDNKSRIEMAAILVNFKPRPFRKFQEEEDNFEDDNSNKDSNKSESIIIENESGMEENENKNEANFENIQTAKKTSVYKFPNRFNKKLKLTAAGILIVFCLGFGISYYVFPKEQCMQWSNDHFEKVDCDVKTGKIERFDESKFGLKKIKVYDTTSCFINGEAVVWYAKISSDKADFFNTHGRHPENNKPLRPVTDYIKKRYAEKSVYKK</sequence>
<keyword evidence="3" id="KW-1185">Reference proteome</keyword>
<dbReference type="STRING" id="29534.SAMN05444366_2492"/>